<dbReference type="PROSITE" id="PS51257">
    <property type="entry name" value="PROKAR_LIPOPROTEIN"/>
    <property type="match status" value="1"/>
</dbReference>
<reference evidence="2 3" key="1">
    <citation type="submission" date="2019-07" db="EMBL/GenBank/DDBJ databases">
        <title>Whole genome shotgun sequence of Rhodospirillum oryzae NBRC 107573.</title>
        <authorList>
            <person name="Hosoyama A."/>
            <person name="Uohara A."/>
            <person name="Ohji S."/>
            <person name="Ichikawa N."/>
        </authorList>
    </citation>
    <scope>NUCLEOTIDE SEQUENCE [LARGE SCALE GENOMIC DNA]</scope>
    <source>
        <strain evidence="2 3">NBRC 107573</strain>
    </source>
</reference>
<dbReference type="OrthoDB" id="7341703at2"/>
<dbReference type="AlphaFoldDB" id="A0A512HAX0"/>
<organism evidence="2 3">
    <name type="scientific">Pararhodospirillum oryzae</name>
    <dbReference type="NCBI Taxonomy" id="478448"/>
    <lineage>
        <taxon>Bacteria</taxon>
        <taxon>Pseudomonadati</taxon>
        <taxon>Pseudomonadota</taxon>
        <taxon>Alphaproteobacteria</taxon>
        <taxon>Rhodospirillales</taxon>
        <taxon>Rhodospirillaceae</taxon>
        <taxon>Pararhodospirillum</taxon>
    </lineage>
</organism>
<dbReference type="RefSeq" id="WP_147164605.1">
    <property type="nucleotide sequence ID" value="NZ_BJZO01000089.1"/>
</dbReference>
<evidence type="ECO:0000313" key="2">
    <source>
        <dbReference type="EMBL" id="GEO82578.1"/>
    </source>
</evidence>
<comment type="caution">
    <text evidence="2">The sequence shown here is derived from an EMBL/GenBank/DDBJ whole genome shotgun (WGS) entry which is preliminary data.</text>
</comment>
<evidence type="ECO:0000313" key="3">
    <source>
        <dbReference type="Proteomes" id="UP000321567"/>
    </source>
</evidence>
<feature type="chain" id="PRO_5022144208" description="Lipoprotein" evidence="1">
    <location>
        <begin position="26"/>
        <end position="232"/>
    </location>
</feature>
<keyword evidence="1" id="KW-0732">Signal</keyword>
<accession>A0A512HAX0</accession>
<keyword evidence="3" id="KW-1185">Reference proteome</keyword>
<gene>
    <name evidence="2" type="ORF">ROR02_27090</name>
</gene>
<evidence type="ECO:0008006" key="4">
    <source>
        <dbReference type="Google" id="ProtNLM"/>
    </source>
</evidence>
<proteinExistence type="predicted"/>
<protein>
    <recommendedName>
        <fullName evidence="4">Lipoprotein</fullName>
    </recommendedName>
</protein>
<dbReference type="Proteomes" id="UP000321567">
    <property type="component" value="Unassembled WGS sequence"/>
</dbReference>
<name>A0A512HAX0_9PROT</name>
<feature type="signal peptide" evidence="1">
    <location>
        <begin position="1"/>
        <end position="25"/>
    </location>
</feature>
<evidence type="ECO:0000256" key="1">
    <source>
        <dbReference type="SAM" id="SignalP"/>
    </source>
</evidence>
<dbReference type="EMBL" id="BJZO01000089">
    <property type="protein sequence ID" value="GEO82578.1"/>
    <property type="molecule type" value="Genomic_DNA"/>
</dbReference>
<sequence length="232" mass="25542">MGGFKAWRLLGVVGTVLLAAGCASTGDIGNPLVRKATWYSYLNGDDLRAGCEVNDSDTVRLVFNGIYTEEVRVYEAHAGAGGRWLSGRRIPGAVDLSALTLDRPGAVLDPWRGESQVVPLNEGQWKALIETLRADGVGQPPPVGLSLESDDHYWIASGCLDRHVVFQAWARRQPAYQTLRFNDLLLSWLPLGGALPSYARADRGSFEEERRRQFHFALRVGPDGLRDDPWAP</sequence>